<dbReference type="PANTHER" id="PTHR43013">
    <property type="entry name" value="GLUTAMYL-TRNA REDUCTASE"/>
    <property type="match status" value="1"/>
</dbReference>
<dbReference type="UniPathway" id="UPA00251">
    <property type="reaction ID" value="UER00316"/>
</dbReference>
<comment type="pathway">
    <text evidence="1 8 13">Porphyrin-containing compound metabolism; protoporphyrin-IX biosynthesis; 5-aminolevulinate from L-glutamyl-tRNA(Glu): step 1/2.</text>
</comment>
<evidence type="ECO:0000256" key="3">
    <source>
        <dbReference type="ARBA" id="ARBA00012970"/>
    </source>
</evidence>
<proteinExistence type="inferred from homology"/>
<evidence type="ECO:0000256" key="8">
    <source>
        <dbReference type="HAMAP-Rule" id="MF_00087"/>
    </source>
</evidence>
<evidence type="ECO:0000256" key="9">
    <source>
        <dbReference type="PIRSR" id="PIRSR000445-1"/>
    </source>
</evidence>
<dbReference type="EC" id="1.2.1.70" evidence="3 8"/>
<evidence type="ECO:0000259" key="15">
    <source>
        <dbReference type="Pfam" id="PF01488"/>
    </source>
</evidence>
<dbReference type="FunFam" id="3.40.50.720:FF:000031">
    <property type="entry name" value="Glutamyl-tRNA reductase"/>
    <property type="match status" value="1"/>
</dbReference>
<dbReference type="InterPro" id="IPR036343">
    <property type="entry name" value="GluRdtase_N_sf"/>
</dbReference>
<dbReference type="Pfam" id="PF00745">
    <property type="entry name" value="GlutR_dimer"/>
    <property type="match status" value="1"/>
</dbReference>
<dbReference type="InterPro" id="IPR036453">
    <property type="entry name" value="GluRdtase_dimer_dom_sf"/>
</dbReference>
<reference evidence="17" key="1">
    <citation type="submission" date="2010-04" db="EMBL/GenBank/DDBJ databases">
        <title>Complete sequence of Methanocaldococcus infernus ME.</title>
        <authorList>
            <consortium name="US DOE Joint Genome Institute"/>
            <person name="Lucas S."/>
            <person name="Copeland A."/>
            <person name="Lapidus A."/>
            <person name="Cheng J.-F."/>
            <person name="Bruce D."/>
            <person name="Goodwin L."/>
            <person name="Pitluck S."/>
            <person name="Munk A.C."/>
            <person name="Detter J.C."/>
            <person name="Han C."/>
            <person name="Tapia R."/>
            <person name="Land M."/>
            <person name="Hauser L."/>
            <person name="Kyrpides N."/>
            <person name="Mikhailova N."/>
            <person name="Sieprawska-Lupa M."/>
            <person name="Whitman W.B."/>
            <person name="Woyke T."/>
        </authorList>
    </citation>
    <scope>NUCLEOTIDE SEQUENCE [LARGE SCALE GENOMIC DNA]</scope>
    <source>
        <strain evidence="17">ME</strain>
    </source>
</reference>
<comment type="similarity">
    <text evidence="2 8 13">Belongs to the glutamyl-tRNA reductase family.</text>
</comment>
<dbReference type="InterPro" id="IPR036291">
    <property type="entry name" value="NAD(P)-bd_dom_sf"/>
</dbReference>
<feature type="binding site" evidence="8 10">
    <location>
        <begin position="39"/>
        <end position="42"/>
    </location>
    <ligand>
        <name>substrate</name>
    </ligand>
</feature>
<dbReference type="SUPFAM" id="SSF69742">
    <property type="entry name" value="Glutamyl tRNA-reductase catalytic, N-terminal domain"/>
    <property type="match status" value="1"/>
</dbReference>
<comment type="function">
    <text evidence="8">Catalyzes the NADPH-dependent reduction of glutamyl-tRNA(Glu) to glutamate 1-semialdehyde (GSA).</text>
</comment>
<evidence type="ECO:0000313" key="18">
    <source>
        <dbReference type="Proteomes" id="UP000002061"/>
    </source>
</evidence>
<comment type="miscellaneous">
    <text evidence="8">During catalysis, the active site Cys acts as a nucleophile attacking the alpha-carbonyl group of tRNA-bound glutamate with the formation of a thioester intermediate between enzyme and glutamate, and the concomitant release of tRNA(Glu). The thioester intermediate is finally reduced by direct hydride transfer from NADPH, to form the product GSA.</text>
</comment>
<evidence type="ECO:0000256" key="4">
    <source>
        <dbReference type="ARBA" id="ARBA00022857"/>
    </source>
</evidence>
<gene>
    <name evidence="8" type="primary">hemA</name>
    <name evidence="17" type="ordered locus">Metin_1452</name>
</gene>
<dbReference type="InterPro" id="IPR015895">
    <property type="entry name" value="4pyrrol_synth_GluRdtase_N"/>
</dbReference>
<evidence type="ECO:0000256" key="2">
    <source>
        <dbReference type="ARBA" id="ARBA00005916"/>
    </source>
</evidence>
<feature type="active site" description="Nucleophile" evidence="8 9">
    <location>
        <position position="40"/>
    </location>
</feature>
<feature type="domain" description="Tetrapyrrole biosynthesis glutamyl-tRNA reductase dimerisation" evidence="14">
    <location>
        <begin position="291"/>
        <end position="361"/>
    </location>
</feature>
<protein>
    <recommendedName>
        <fullName evidence="3 8">Glutamyl-tRNA reductase</fullName>
        <shortName evidence="8">GluTR</shortName>
        <ecNumber evidence="3 8">1.2.1.70</ecNumber>
    </recommendedName>
</protein>
<evidence type="ECO:0000256" key="10">
    <source>
        <dbReference type="PIRSR" id="PIRSR000445-2"/>
    </source>
</evidence>
<dbReference type="Pfam" id="PF01488">
    <property type="entry name" value="Shikimate_DH"/>
    <property type="match status" value="1"/>
</dbReference>
<feature type="domain" description="Quinate/shikimate 5-dehydrogenase/glutamyl-tRNA reductase" evidence="15">
    <location>
        <begin position="151"/>
        <end position="276"/>
    </location>
</feature>
<dbReference type="Proteomes" id="UP000002061">
    <property type="component" value="Chromosome"/>
</dbReference>
<dbReference type="GO" id="GO:0019353">
    <property type="term" value="P:protoporphyrinogen IX biosynthetic process from glutamate"/>
    <property type="evidence" value="ECO:0007669"/>
    <property type="project" value="TreeGrafter"/>
</dbReference>
<dbReference type="EMBL" id="CP002009">
    <property type="protein sequence ID" value="ADG14100.1"/>
    <property type="molecule type" value="Genomic_DNA"/>
</dbReference>
<dbReference type="CDD" id="cd05213">
    <property type="entry name" value="NAD_bind_Glutamyl_tRNA_reduct"/>
    <property type="match status" value="1"/>
</dbReference>
<evidence type="ECO:0000259" key="16">
    <source>
        <dbReference type="Pfam" id="PF05201"/>
    </source>
</evidence>
<dbReference type="PIRSF" id="PIRSF000445">
    <property type="entry name" value="4pyrrol_synth_GluRdtase"/>
    <property type="match status" value="1"/>
</dbReference>
<comment type="catalytic activity">
    <reaction evidence="7 8 13">
        <text>(S)-4-amino-5-oxopentanoate + tRNA(Glu) + NADP(+) = L-glutamyl-tRNA(Glu) + NADPH + H(+)</text>
        <dbReference type="Rhea" id="RHEA:12344"/>
        <dbReference type="Rhea" id="RHEA-COMP:9663"/>
        <dbReference type="Rhea" id="RHEA-COMP:9680"/>
        <dbReference type="ChEBI" id="CHEBI:15378"/>
        <dbReference type="ChEBI" id="CHEBI:57501"/>
        <dbReference type="ChEBI" id="CHEBI:57783"/>
        <dbReference type="ChEBI" id="CHEBI:58349"/>
        <dbReference type="ChEBI" id="CHEBI:78442"/>
        <dbReference type="ChEBI" id="CHEBI:78520"/>
        <dbReference type="EC" id="1.2.1.70"/>
    </reaction>
</comment>
<dbReference type="NCBIfam" id="TIGR01035">
    <property type="entry name" value="hemA"/>
    <property type="match status" value="1"/>
</dbReference>
<dbReference type="HOGENOM" id="CLU_035113_0_0_2"/>
<dbReference type="PROSITE" id="PS00747">
    <property type="entry name" value="GLUTR"/>
    <property type="match status" value="1"/>
</dbReference>
<feature type="binding site" evidence="8 11">
    <location>
        <begin position="166"/>
        <end position="171"/>
    </location>
    <ligand>
        <name>NADP(+)</name>
        <dbReference type="ChEBI" id="CHEBI:58349"/>
    </ligand>
</feature>
<dbReference type="InterPro" id="IPR006151">
    <property type="entry name" value="Shikm_DH/Glu-tRNA_Rdtase"/>
</dbReference>
<dbReference type="GO" id="GO:0050661">
    <property type="term" value="F:NADP binding"/>
    <property type="evidence" value="ECO:0007669"/>
    <property type="project" value="InterPro"/>
</dbReference>
<evidence type="ECO:0000256" key="5">
    <source>
        <dbReference type="ARBA" id="ARBA00023002"/>
    </source>
</evidence>
<comment type="subunit">
    <text evidence="8">Homodimer.</text>
</comment>
<name>D5VU47_METIM</name>
<dbReference type="PANTHER" id="PTHR43013:SF1">
    <property type="entry name" value="GLUTAMYL-TRNA REDUCTASE"/>
    <property type="match status" value="1"/>
</dbReference>
<dbReference type="Gene3D" id="3.40.50.720">
    <property type="entry name" value="NAD(P)-binding Rossmann-like Domain"/>
    <property type="match status" value="1"/>
</dbReference>
<dbReference type="HAMAP" id="MF_00087">
    <property type="entry name" value="Glu_tRNA_reductase"/>
    <property type="match status" value="1"/>
</dbReference>
<evidence type="ECO:0000313" key="17">
    <source>
        <dbReference type="EMBL" id="ADG14100.1"/>
    </source>
</evidence>
<dbReference type="GO" id="GO:0008883">
    <property type="term" value="F:glutamyl-tRNA reductase activity"/>
    <property type="evidence" value="ECO:0007669"/>
    <property type="project" value="UniProtKB-UniRule"/>
</dbReference>
<feature type="binding site" evidence="8 10">
    <location>
        <begin position="91"/>
        <end position="93"/>
    </location>
    <ligand>
        <name>substrate</name>
    </ligand>
</feature>
<feature type="binding site" evidence="8 10">
    <location>
        <position position="97"/>
    </location>
    <ligand>
        <name>substrate</name>
    </ligand>
</feature>
<evidence type="ECO:0000259" key="14">
    <source>
        <dbReference type="Pfam" id="PF00745"/>
    </source>
</evidence>
<evidence type="ECO:0000256" key="6">
    <source>
        <dbReference type="ARBA" id="ARBA00023244"/>
    </source>
</evidence>
<feature type="domain" description="Glutamyl-tRNA reductase N-terminal" evidence="16">
    <location>
        <begin position="7"/>
        <end position="134"/>
    </location>
</feature>
<sequence>MITILKADHKKYRVDELEKLRVDEEEFYKNFDNSILLQTCNRVEMIFFNHDLEEIKRKVKNFDKFDILIDDEAIIHLFRLASGLESMIVGEFQILGQLKNSYLKAKNLGKIKSKEFEKIILKAIHVGQRVRLETDIGKGSVSIASAAVELVEKLTGLEGKNLLLIGAGEMGTLVAKALKEKKIKAIIVANRTYEKAESLAKELGGIAIKFDKLKEALKYADIVISATSAPHPILTKERVRDIGETIIIDIANPRDTTDDIRELSYIKLFTIDDLRIVAEENLKKREKEIPKVEEIIKEEFKVLKEKLEDLKVEEEIKEFCKVLEEIREREVKKAIDIFKNKNISFEEVLENFSKALCKRVICEVKRFYKN</sequence>
<dbReference type="InterPro" id="IPR000343">
    <property type="entry name" value="4pyrrol_synth_GluRdtase"/>
</dbReference>
<feature type="site" description="Important for activity" evidence="8 12">
    <location>
        <position position="76"/>
    </location>
</feature>
<dbReference type="AlphaFoldDB" id="D5VU47"/>
<dbReference type="STRING" id="573063.Metin_1452"/>
<comment type="domain">
    <text evidence="8">Possesses an unusual extended V-shaped dimeric structure with each monomer consisting of three distinct domains arranged along a curved 'spinal' alpha-helix. The N-terminal catalytic domain specifically recognizes the glutamate moiety of the substrate. The second domain is the NADPH-binding domain, and the third C-terminal domain is responsible for dimerization.</text>
</comment>
<keyword evidence="18" id="KW-1185">Reference proteome</keyword>
<organism evidence="17 18">
    <name type="scientific">Methanocaldococcus infernus (strain DSM 11812 / JCM 15783 / ME)</name>
    <dbReference type="NCBI Taxonomy" id="573063"/>
    <lineage>
        <taxon>Archaea</taxon>
        <taxon>Methanobacteriati</taxon>
        <taxon>Methanobacteriota</taxon>
        <taxon>Methanomada group</taxon>
        <taxon>Methanococci</taxon>
        <taxon>Methanococcales</taxon>
        <taxon>Methanocaldococcaceae</taxon>
        <taxon>Methanocaldococcus</taxon>
    </lineage>
</organism>
<keyword evidence="5 8" id="KW-0560">Oxidoreductase</keyword>
<dbReference type="KEGG" id="mif:Metin_1452"/>
<dbReference type="Pfam" id="PF05201">
    <property type="entry name" value="GlutR_N"/>
    <property type="match status" value="1"/>
</dbReference>
<evidence type="ECO:0000256" key="12">
    <source>
        <dbReference type="PIRSR" id="PIRSR000445-4"/>
    </source>
</evidence>
<dbReference type="Gene3D" id="3.30.460.30">
    <property type="entry name" value="Glutamyl-tRNA reductase, N-terminal domain"/>
    <property type="match status" value="1"/>
</dbReference>
<evidence type="ECO:0000256" key="11">
    <source>
        <dbReference type="PIRSR" id="PIRSR000445-3"/>
    </source>
</evidence>
<evidence type="ECO:0000256" key="13">
    <source>
        <dbReference type="RuleBase" id="RU000584"/>
    </source>
</evidence>
<dbReference type="InterPro" id="IPR015896">
    <property type="entry name" value="4pyrrol_synth_GluRdtase_dimer"/>
</dbReference>
<dbReference type="InterPro" id="IPR018214">
    <property type="entry name" value="GluRdtase_CS"/>
</dbReference>
<feature type="binding site" evidence="8 10">
    <location>
        <position position="86"/>
    </location>
    <ligand>
        <name>substrate</name>
    </ligand>
</feature>
<accession>D5VU47</accession>
<keyword evidence="4 8" id="KW-0521">NADP</keyword>
<dbReference type="SUPFAM" id="SSF51735">
    <property type="entry name" value="NAD(P)-binding Rossmann-fold domains"/>
    <property type="match status" value="1"/>
</dbReference>
<dbReference type="SUPFAM" id="SSF69075">
    <property type="entry name" value="Glutamyl tRNA-reductase dimerization domain"/>
    <property type="match status" value="1"/>
</dbReference>
<keyword evidence="6 8" id="KW-0627">Porphyrin biosynthesis</keyword>
<evidence type="ECO:0000256" key="1">
    <source>
        <dbReference type="ARBA" id="ARBA00005059"/>
    </source>
</evidence>
<evidence type="ECO:0000256" key="7">
    <source>
        <dbReference type="ARBA" id="ARBA00047464"/>
    </source>
</evidence>
<dbReference type="eggNOG" id="arCOG01036">
    <property type="taxonomic scope" value="Archaea"/>
</dbReference>